<name>A0ABN8MIN3_9CNID</name>
<dbReference type="InterPro" id="IPR018376">
    <property type="entry name" value="Enoyl-CoA_hyd/isom_CS"/>
</dbReference>
<comment type="similarity">
    <text evidence="1 2">Belongs to the enoyl-CoA hydratase/isomerase family.</text>
</comment>
<organism evidence="3 4">
    <name type="scientific">Porites evermanni</name>
    <dbReference type="NCBI Taxonomy" id="104178"/>
    <lineage>
        <taxon>Eukaryota</taxon>
        <taxon>Metazoa</taxon>
        <taxon>Cnidaria</taxon>
        <taxon>Anthozoa</taxon>
        <taxon>Hexacorallia</taxon>
        <taxon>Scleractinia</taxon>
        <taxon>Fungiina</taxon>
        <taxon>Poritidae</taxon>
        <taxon>Porites</taxon>
    </lineage>
</organism>
<dbReference type="EMBL" id="CALNXI010000580">
    <property type="protein sequence ID" value="CAH3029558.1"/>
    <property type="molecule type" value="Genomic_DNA"/>
</dbReference>
<gene>
    <name evidence="3" type="ORF">PEVE_00036389</name>
</gene>
<evidence type="ECO:0000256" key="2">
    <source>
        <dbReference type="RuleBase" id="RU003707"/>
    </source>
</evidence>
<evidence type="ECO:0000313" key="3">
    <source>
        <dbReference type="EMBL" id="CAH3029558.1"/>
    </source>
</evidence>
<dbReference type="Gene3D" id="1.10.287.2460">
    <property type="match status" value="1"/>
</dbReference>
<evidence type="ECO:0008006" key="5">
    <source>
        <dbReference type="Google" id="ProtNLM"/>
    </source>
</evidence>
<accession>A0ABN8MIN3</accession>
<evidence type="ECO:0000256" key="1">
    <source>
        <dbReference type="ARBA" id="ARBA00005254"/>
    </source>
</evidence>
<dbReference type="InterPro" id="IPR001753">
    <property type="entry name" value="Enoyl-CoA_hydra/iso"/>
</dbReference>
<evidence type="ECO:0000313" key="4">
    <source>
        <dbReference type="Proteomes" id="UP001159427"/>
    </source>
</evidence>
<comment type="caution">
    <text evidence="3">The sequence shown here is derived from an EMBL/GenBank/DDBJ whole genome shotgun (WGS) entry which is preliminary data.</text>
</comment>
<dbReference type="Proteomes" id="UP001159427">
    <property type="component" value="Unassembled WGS sequence"/>
</dbReference>
<dbReference type="CDD" id="cd06558">
    <property type="entry name" value="crotonase-like"/>
    <property type="match status" value="1"/>
</dbReference>
<keyword evidence="4" id="KW-1185">Reference proteome</keyword>
<proteinExistence type="inferred from homology"/>
<protein>
    <recommendedName>
        <fullName evidence="5">Enoyl-CoA hydratase</fullName>
    </recommendedName>
</protein>
<dbReference type="Pfam" id="PF00378">
    <property type="entry name" value="ECH_1"/>
    <property type="match status" value="1"/>
</dbReference>
<dbReference type="PANTHER" id="PTHR43802:SF1">
    <property type="entry name" value="IP11341P-RELATED"/>
    <property type="match status" value="1"/>
</dbReference>
<dbReference type="PROSITE" id="PS00166">
    <property type="entry name" value="ENOYL_COA_HYDRATASE"/>
    <property type="match status" value="1"/>
</dbReference>
<dbReference type="InterPro" id="IPR029045">
    <property type="entry name" value="ClpP/crotonase-like_dom_sf"/>
</dbReference>
<dbReference type="PANTHER" id="PTHR43802">
    <property type="entry name" value="ENOYL-COA HYDRATASE"/>
    <property type="match status" value="1"/>
</dbReference>
<dbReference type="SUPFAM" id="SSF52096">
    <property type="entry name" value="ClpP/crotonase"/>
    <property type="match status" value="1"/>
</dbReference>
<sequence length="295" mass="32202">MALSLLSRQARLQALKIPLALSSARRFESTLVETEEDGKIFFVSIARPEKRNAVNAETAKQLSEAFRAFENHDECSVAVFFGKGGSFCAGYDLQELSERDPEKFLKSVPPVGEGDAPMGPSRLKLSKPVIGAIEGHAVAGGMELALICDLRVAAENTVMGIFNRRFGVPLLDGGTARLPYIVGLSRALDLIMTGRPVSAQEAYSMGLVNRVVPNGKALDEAIKLAKLIARFPQESLITERKSVYYSVFNAESFYDALSYEHSKGVKVQTIKDSIKGAKEFLEGKGRKGSFDDYLD</sequence>
<reference evidence="3 4" key="1">
    <citation type="submission" date="2022-05" db="EMBL/GenBank/DDBJ databases">
        <authorList>
            <consortium name="Genoscope - CEA"/>
            <person name="William W."/>
        </authorList>
    </citation>
    <scope>NUCLEOTIDE SEQUENCE [LARGE SCALE GENOMIC DNA]</scope>
</reference>
<dbReference type="Gene3D" id="3.90.226.10">
    <property type="entry name" value="2-enoyl-CoA Hydratase, Chain A, domain 1"/>
    <property type="match status" value="1"/>
</dbReference>
<dbReference type="NCBIfam" id="NF006108">
    <property type="entry name" value="PRK08259.1"/>
    <property type="match status" value="1"/>
</dbReference>